<organism evidence="1 2">
    <name type="scientific">Sphagnum jensenii</name>
    <dbReference type="NCBI Taxonomy" id="128206"/>
    <lineage>
        <taxon>Eukaryota</taxon>
        <taxon>Viridiplantae</taxon>
        <taxon>Streptophyta</taxon>
        <taxon>Embryophyta</taxon>
        <taxon>Bryophyta</taxon>
        <taxon>Sphagnophytina</taxon>
        <taxon>Sphagnopsida</taxon>
        <taxon>Sphagnales</taxon>
        <taxon>Sphagnaceae</taxon>
        <taxon>Sphagnum</taxon>
    </lineage>
</organism>
<accession>A0ABP1C128</accession>
<name>A0ABP1C128_9BRYO</name>
<protein>
    <submittedName>
        <fullName evidence="1">Uncharacterized protein</fullName>
    </submittedName>
</protein>
<evidence type="ECO:0000313" key="1">
    <source>
        <dbReference type="EMBL" id="CAK9882521.1"/>
    </source>
</evidence>
<sequence length="145" mass="16090">MADSKTLVETVEKSYCTAFSDILWEKKHGSREQVTESVFVCNPHLQGPREECKSPLCASARGAVAAAATIERARERARVQHSVLKGKAFPLVFFAIRVPNEIPNRDPQSHSGSRFALYWGSLKRDLNVPGVNSTSMPPNPDPEKR</sequence>
<keyword evidence="2" id="KW-1185">Reference proteome</keyword>
<reference evidence="1" key="1">
    <citation type="submission" date="2024-03" db="EMBL/GenBank/DDBJ databases">
        <authorList>
            <consortium name="ELIXIR-Norway"/>
            <consortium name="Elixir Norway"/>
        </authorList>
    </citation>
    <scope>NUCLEOTIDE SEQUENCE</scope>
</reference>
<proteinExistence type="predicted"/>
<evidence type="ECO:0000313" key="2">
    <source>
        <dbReference type="Proteomes" id="UP001497522"/>
    </source>
</evidence>
<dbReference type="EMBL" id="OZ023710">
    <property type="protein sequence ID" value="CAK9882521.1"/>
    <property type="molecule type" value="Genomic_DNA"/>
</dbReference>
<gene>
    <name evidence="1" type="ORF">CSSPJE1EN2_LOCUS23772</name>
</gene>
<dbReference type="Proteomes" id="UP001497522">
    <property type="component" value="Chromosome 9"/>
</dbReference>